<dbReference type="EMBL" id="FRAH01000051">
    <property type="protein sequence ID" value="SHK88332.1"/>
    <property type="molecule type" value="Genomic_DNA"/>
</dbReference>
<name>A0A1M6W3H2_9FIRM</name>
<dbReference type="SUPFAM" id="SSF53850">
    <property type="entry name" value="Periplasmic binding protein-like II"/>
    <property type="match status" value="1"/>
</dbReference>
<reference evidence="5 6" key="1">
    <citation type="submission" date="2016-11" db="EMBL/GenBank/DDBJ databases">
        <authorList>
            <person name="Jaros S."/>
            <person name="Januszkiewicz K."/>
            <person name="Wedrychowicz H."/>
        </authorList>
    </citation>
    <scope>NUCLEOTIDE SEQUENCE [LARGE SCALE GENOMIC DNA]</scope>
    <source>
        <strain evidence="5 6">DSM 14214</strain>
    </source>
</reference>
<evidence type="ECO:0000256" key="1">
    <source>
        <dbReference type="ARBA" id="ARBA00004418"/>
    </source>
</evidence>
<proteinExistence type="inferred from homology"/>
<dbReference type="Pfam" id="PF09084">
    <property type="entry name" value="NMT1"/>
    <property type="match status" value="1"/>
</dbReference>
<protein>
    <submittedName>
        <fullName evidence="5">NitT/TauT family transport system substrate-binding protein</fullName>
    </submittedName>
</protein>
<evidence type="ECO:0000256" key="3">
    <source>
        <dbReference type="ARBA" id="ARBA00022729"/>
    </source>
</evidence>
<evidence type="ECO:0000313" key="6">
    <source>
        <dbReference type="Proteomes" id="UP000183975"/>
    </source>
</evidence>
<dbReference type="RefSeq" id="WP_072852306.1">
    <property type="nucleotide sequence ID" value="NZ_FRAH01000051.1"/>
</dbReference>
<dbReference type="GO" id="GO:0042597">
    <property type="term" value="C:periplasmic space"/>
    <property type="evidence" value="ECO:0007669"/>
    <property type="project" value="UniProtKB-SubCell"/>
</dbReference>
<keyword evidence="6" id="KW-1185">Reference proteome</keyword>
<evidence type="ECO:0000313" key="5">
    <source>
        <dbReference type="EMBL" id="SHK88332.1"/>
    </source>
</evidence>
<accession>A0A1M6W3H2</accession>
<dbReference type="OrthoDB" id="9802202at2"/>
<evidence type="ECO:0000259" key="4">
    <source>
        <dbReference type="Pfam" id="PF09084"/>
    </source>
</evidence>
<comment type="subcellular location">
    <subcellularLocation>
        <location evidence="1">Periplasm</location>
    </subcellularLocation>
</comment>
<evidence type="ECO:0000256" key="2">
    <source>
        <dbReference type="ARBA" id="ARBA00010742"/>
    </source>
</evidence>
<keyword evidence="3" id="KW-0732">Signal</keyword>
<dbReference type="PROSITE" id="PS51257">
    <property type="entry name" value="PROKAR_LIPOPROTEIN"/>
    <property type="match status" value="1"/>
</dbReference>
<dbReference type="PANTHER" id="PTHR30024:SF47">
    <property type="entry name" value="TAURINE-BINDING PERIPLASMIC PROTEIN"/>
    <property type="match status" value="1"/>
</dbReference>
<gene>
    <name evidence="5" type="ORF">SAMN02745138_02510</name>
</gene>
<feature type="domain" description="SsuA/THI5-like" evidence="4">
    <location>
        <begin position="45"/>
        <end position="251"/>
    </location>
</feature>
<dbReference type="PANTHER" id="PTHR30024">
    <property type="entry name" value="ALIPHATIC SULFONATES-BINDING PROTEIN-RELATED"/>
    <property type="match status" value="1"/>
</dbReference>
<organism evidence="5 6">
    <name type="scientific">Anaerotignum lactatifermentans DSM 14214</name>
    <dbReference type="NCBI Taxonomy" id="1121323"/>
    <lineage>
        <taxon>Bacteria</taxon>
        <taxon>Bacillati</taxon>
        <taxon>Bacillota</taxon>
        <taxon>Clostridia</taxon>
        <taxon>Lachnospirales</taxon>
        <taxon>Anaerotignaceae</taxon>
        <taxon>Anaerotignum</taxon>
    </lineage>
</organism>
<comment type="similarity">
    <text evidence="2">Belongs to the bacterial solute-binding protein SsuA/TauA family.</text>
</comment>
<dbReference type="AlphaFoldDB" id="A0A1M6W3H2"/>
<sequence>MKKQMAILTAAVLTIGCAAGCSQQEASADLTPVRLNEVVHSVFYAPQYVAQELGFFEEEGLDVTVSVGNGADKSMTALLSDSADIALLGTEAGLYVCNEGKEAYPKAFAQLTQKAGNFLVSRSPSPDFQWTDLEGSDVIGGRLGGMPELVLEYVLRQNGMEPFTDVEIVNNIDFTSTAGAFTGGIGDYTVEFEPTATALQNSGAGYIVASLGAACGEIPYTVYMANDAYMQENPEVIEAFTRAIYRGQQWVDTHTAAEIAEVILPQFPDSDLETLTSILERYQAQDTWKTDPTFSQESYERLQDIMEQGGELESRVPFEDFVDNSFAEKVTAADLS</sequence>
<dbReference type="Proteomes" id="UP000183975">
    <property type="component" value="Unassembled WGS sequence"/>
</dbReference>
<dbReference type="Gene3D" id="3.40.190.10">
    <property type="entry name" value="Periplasmic binding protein-like II"/>
    <property type="match status" value="2"/>
</dbReference>
<dbReference type="InterPro" id="IPR015168">
    <property type="entry name" value="SsuA/THI5"/>
</dbReference>